<keyword evidence="1" id="KW-0812">Transmembrane</keyword>
<dbReference type="AlphaFoldDB" id="A0A9X0LCX6"/>
<evidence type="ECO:0000256" key="1">
    <source>
        <dbReference type="SAM" id="Phobius"/>
    </source>
</evidence>
<gene>
    <name evidence="2" type="ORF">ADL17_20490</name>
</gene>
<keyword evidence="1" id="KW-0472">Membrane</keyword>
<feature type="transmembrane region" description="Helical" evidence="1">
    <location>
        <begin position="42"/>
        <end position="63"/>
    </location>
</feature>
<dbReference type="EMBL" id="LMWI01000002">
    <property type="protein sequence ID" value="KUJ45443.1"/>
    <property type="molecule type" value="Genomic_DNA"/>
</dbReference>
<keyword evidence="3" id="KW-1185">Reference proteome</keyword>
<protein>
    <submittedName>
        <fullName evidence="2">Uncharacterized protein</fullName>
    </submittedName>
</protein>
<organism evidence="2 3">
    <name type="scientific">Micromonospora maris</name>
    <dbReference type="NCBI Taxonomy" id="1003110"/>
    <lineage>
        <taxon>Bacteria</taxon>
        <taxon>Bacillati</taxon>
        <taxon>Actinomycetota</taxon>
        <taxon>Actinomycetes</taxon>
        <taxon>Micromonosporales</taxon>
        <taxon>Micromonosporaceae</taxon>
        <taxon>Micromonospora</taxon>
    </lineage>
</organism>
<accession>A0A9X0LCX6</accession>
<evidence type="ECO:0000313" key="2">
    <source>
        <dbReference type="EMBL" id="KUJ45443.1"/>
    </source>
</evidence>
<keyword evidence="1" id="KW-1133">Transmembrane helix</keyword>
<name>A0A9X0LCX6_9ACTN</name>
<reference evidence="2 3" key="1">
    <citation type="submission" date="2015-10" db="EMBL/GenBank/DDBJ databases">
        <authorList>
            <person name="Ju K.-S."/>
            <person name="Doroghazi J.R."/>
            <person name="Metcalf W.W."/>
        </authorList>
    </citation>
    <scope>NUCLEOTIDE SEQUENCE [LARGE SCALE GENOMIC DNA]</scope>
    <source>
        <strain evidence="2 3">NRRL B-24793</strain>
    </source>
</reference>
<dbReference type="Proteomes" id="UP000053246">
    <property type="component" value="Unassembled WGS sequence"/>
</dbReference>
<sequence length="346" mass="37084">MNLTDLKRVLDERSRETAEQAVHRSRLHGVRAKVRARRRRRIAAWATAGVAVAAAVTFVLPGLRPDLTPTPAVSPSPTPTIEGFPEYANGARVVAARSAPLSARQVEVTVVPTTLDLVIFTRCDGVDENIAVERTVRVGSRVVADGTCHDGSLHPADWAGLGVTVGQPATVVLTITGAYQSGDAGEMGVPVPERGEVGLAIGARMPFDDYPLPPRPGVLTPLNQASWPAGCSETVCQNVIVIRSDPDDPTRPVRTELDWPTVTSIDMVSQTPGLLRVQVAGVQVAVGEWWDYQLTGAQMYGDADGQWKRDFDLDLRRGDRVRIEVVPAQVTGAWQVVLTPAVSTGG</sequence>
<proteinExistence type="predicted"/>
<dbReference type="RefSeq" id="WP_013734828.1">
    <property type="nucleotide sequence ID" value="NZ_LMWI01000002.1"/>
</dbReference>
<comment type="caution">
    <text evidence="2">The sequence shown here is derived from an EMBL/GenBank/DDBJ whole genome shotgun (WGS) entry which is preliminary data.</text>
</comment>
<evidence type="ECO:0000313" key="3">
    <source>
        <dbReference type="Proteomes" id="UP000053246"/>
    </source>
</evidence>